<dbReference type="InterPro" id="IPR036047">
    <property type="entry name" value="F-box-like_dom_sf"/>
</dbReference>
<feature type="repeat" description="ANK" evidence="3">
    <location>
        <begin position="123"/>
        <end position="146"/>
    </location>
</feature>
<evidence type="ECO:0000256" key="3">
    <source>
        <dbReference type="PROSITE-ProRule" id="PRU00023"/>
    </source>
</evidence>
<accession>A0AAD7CE60</accession>
<dbReference type="CDD" id="cd09917">
    <property type="entry name" value="F-box_SF"/>
    <property type="match status" value="1"/>
</dbReference>
<dbReference type="InterPro" id="IPR002110">
    <property type="entry name" value="Ankyrin_rpt"/>
</dbReference>
<protein>
    <submittedName>
        <fullName evidence="4">Ankyrin repeat-containing domain protein</fullName>
    </submittedName>
</protein>
<dbReference type="PANTHER" id="PTHR24198:SF165">
    <property type="entry name" value="ANKYRIN REPEAT-CONTAINING PROTEIN-RELATED"/>
    <property type="match status" value="1"/>
</dbReference>
<organism evidence="4 5">
    <name type="scientific">Roridomyces roridus</name>
    <dbReference type="NCBI Taxonomy" id="1738132"/>
    <lineage>
        <taxon>Eukaryota</taxon>
        <taxon>Fungi</taxon>
        <taxon>Dikarya</taxon>
        <taxon>Basidiomycota</taxon>
        <taxon>Agaricomycotina</taxon>
        <taxon>Agaricomycetes</taxon>
        <taxon>Agaricomycetidae</taxon>
        <taxon>Agaricales</taxon>
        <taxon>Marasmiineae</taxon>
        <taxon>Mycenaceae</taxon>
        <taxon>Roridomyces</taxon>
    </lineage>
</organism>
<dbReference type="SMART" id="SM00248">
    <property type="entry name" value="ANK"/>
    <property type="match status" value="4"/>
</dbReference>
<dbReference type="PANTHER" id="PTHR24198">
    <property type="entry name" value="ANKYRIN REPEAT AND PROTEIN KINASE DOMAIN-CONTAINING PROTEIN"/>
    <property type="match status" value="1"/>
</dbReference>
<feature type="repeat" description="ANK" evidence="3">
    <location>
        <begin position="187"/>
        <end position="219"/>
    </location>
</feature>
<dbReference type="EMBL" id="JARKIF010000002">
    <property type="protein sequence ID" value="KAJ7646681.1"/>
    <property type="molecule type" value="Genomic_DNA"/>
</dbReference>
<keyword evidence="1" id="KW-0677">Repeat</keyword>
<reference evidence="4" key="1">
    <citation type="submission" date="2023-03" db="EMBL/GenBank/DDBJ databases">
        <title>Massive genome expansion in bonnet fungi (Mycena s.s.) driven by repeated elements and novel gene families across ecological guilds.</title>
        <authorList>
            <consortium name="Lawrence Berkeley National Laboratory"/>
            <person name="Harder C.B."/>
            <person name="Miyauchi S."/>
            <person name="Viragh M."/>
            <person name="Kuo A."/>
            <person name="Thoen E."/>
            <person name="Andreopoulos B."/>
            <person name="Lu D."/>
            <person name="Skrede I."/>
            <person name="Drula E."/>
            <person name="Henrissat B."/>
            <person name="Morin E."/>
            <person name="Kohler A."/>
            <person name="Barry K."/>
            <person name="LaButti K."/>
            <person name="Morin E."/>
            <person name="Salamov A."/>
            <person name="Lipzen A."/>
            <person name="Mereny Z."/>
            <person name="Hegedus B."/>
            <person name="Baldrian P."/>
            <person name="Stursova M."/>
            <person name="Weitz H."/>
            <person name="Taylor A."/>
            <person name="Grigoriev I.V."/>
            <person name="Nagy L.G."/>
            <person name="Martin F."/>
            <person name="Kauserud H."/>
        </authorList>
    </citation>
    <scope>NUCLEOTIDE SEQUENCE</scope>
    <source>
        <strain evidence="4">9284</strain>
    </source>
</reference>
<comment type="caution">
    <text evidence="4">The sequence shown here is derived from an EMBL/GenBank/DDBJ whole genome shotgun (WGS) entry which is preliminary data.</text>
</comment>
<dbReference type="Proteomes" id="UP001221142">
    <property type="component" value="Unassembled WGS sequence"/>
</dbReference>
<name>A0AAD7CE60_9AGAR</name>
<evidence type="ECO:0000313" key="5">
    <source>
        <dbReference type="Proteomes" id="UP001221142"/>
    </source>
</evidence>
<evidence type="ECO:0000256" key="2">
    <source>
        <dbReference type="ARBA" id="ARBA00023043"/>
    </source>
</evidence>
<dbReference type="InterPro" id="IPR036770">
    <property type="entry name" value="Ankyrin_rpt-contain_sf"/>
</dbReference>
<dbReference type="Pfam" id="PF12796">
    <property type="entry name" value="Ank_2"/>
    <property type="match status" value="1"/>
</dbReference>
<keyword evidence="5" id="KW-1185">Reference proteome</keyword>
<keyword evidence="2 3" id="KW-0040">ANK repeat</keyword>
<dbReference type="SUPFAM" id="SSF81383">
    <property type="entry name" value="F-box domain"/>
    <property type="match status" value="1"/>
</dbReference>
<dbReference type="PROSITE" id="PS50297">
    <property type="entry name" value="ANK_REP_REGION"/>
    <property type="match status" value="2"/>
</dbReference>
<evidence type="ECO:0000256" key="1">
    <source>
        <dbReference type="ARBA" id="ARBA00022737"/>
    </source>
</evidence>
<proteinExistence type="predicted"/>
<dbReference type="Gene3D" id="1.25.40.20">
    <property type="entry name" value="Ankyrin repeat-containing domain"/>
    <property type="match status" value="1"/>
</dbReference>
<dbReference type="SUPFAM" id="SSF48403">
    <property type="entry name" value="Ankyrin repeat"/>
    <property type="match status" value="1"/>
</dbReference>
<sequence length="329" mass="36379">MSTNRFDQLPPELVLLISTSLSNASLDSFILTCRRFHETLQAELESRFTPALVDEVLPWAAASNPHIVAKLLRRYYLYPTRGRPSLLHIAVQAGNLECTTLFLEAKRAPGEMKPSPENLLWLLHLAARRKDLNMMKLLLDQGAPINTPFGVNAHDAETGFSWFCTIGDLEAIELLLSRAADLSVSGNWGPALGFAVRAGQLEVVRYLLRKGADASVTVPLYMHLDDRSPAPHHASLLYVALGLPSPSHAERRRRCGKDMPRWEGLPLDENRKQIMAHLLAHGCSKDATMETITANLAELAKAAGHGEEEFLEVVREMIKQAGDAIPNIS</sequence>
<gene>
    <name evidence="4" type="ORF">FB45DRAFT_1051323</name>
</gene>
<evidence type="ECO:0000313" key="4">
    <source>
        <dbReference type="EMBL" id="KAJ7646681.1"/>
    </source>
</evidence>
<dbReference type="AlphaFoldDB" id="A0AAD7CE60"/>
<dbReference type="PROSITE" id="PS50088">
    <property type="entry name" value="ANK_REPEAT"/>
    <property type="match status" value="2"/>
</dbReference>